<feature type="compositionally biased region" description="Basic and acidic residues" evidence="1">
    <location>
        <begin position="215"/>
        <end position="249"/>
    </location>
</feature>
<keyword evidence="3" id="KW-1185">Reference proteome</keyword>
<dbReference type="Proteomes" id="UP000315369">
    <property type="component" value="Unassembled WGS sequence"/>
</dbReference>
<gene>
    <name evidence="2" type="ORF">FJV41_23870</name>
</gene>
<comment type="caution">
    <text evidence="2">The sequence shown here is derived from an EMBL/GenBank/DDBJ whole genome shotgun (WGS) entry which is preliminary data.</text>
</comment>
<dbReference type="AlphaFoldDB" id="A0A540WWP1"/>
<accession>A0A540WWP1</accession>
<dbReference type="RefSeq" id="WP_141644844.1">
    <property type="nucleotide sequence ID" value="NZ_VIFM01000100.1"/>
</dbReference>
<name>A0A540WWP1_9BACT</name>
<organism evidence="2 3">
    <name type="scientific">Myxococcus llanfairpwllgwyngyllgogerychwyrndrobwllllantysiliogogogochensis</name>
    <dbReference type="NCBI Taxonomy" id="2590453"/>
    <lineage>
        <taxon>Bacteria</taxon>
        <taxon>Pseudomonadati</taxon>
        <taxon>Myxococcota</taxon>
        <taxon>Myxococcia</taxon>
        <taxon>Myxococcales</taxon>
        <taxon>Cystobacterineae</taxon>
        <taxon>Myxococcaceae</taxon>
        <taxon>Myxococcus</taxon>
    </lineage>
</organism>
<feature type="region of interest" description="Disordered" evidence="1">
    <location>
        <begin position="210"/>
        <end position="249"/>
    </location>
</feature>
<sequence>MNFAPSSLPCRIAAVALILCLVRPGPARADLFGGDVAVLSGLLVETLMQGYTMTQQLLTTKAQLESTLNSAKMLSQGDFGRVQQLLLQTNQSIESIQQTVGSVDRQFEALTANRDLTQVRFSEFAAQYGGWLQQINSTVTAARQLQMKVTQVQQANSESAQAILSRSSTADGEVRQLQSILQMLAVMQNQLGALIQHLDASERVTNTMAANAAAEKQRAEETRRRRLEGYQERGPKPEVRKGLPEVRMR</sequence>
<dbReference type="EMBL" id="VIFM01000100">
    <property type="protein sequence ID" value="TQF13431.1"/>
    <property type="molecule type" value="Genomic_DNA"/>
</dbReference>
<reference evidence="2 3" key="1">
    <citation type="submission" date="2019-06" db="EMBL/GenBank/DDBJ databases">
        <authorList>
            <person name="Livingstone P."/>
            <person name="Whitworth D."/>
        </authorList>
    </citation>
    <scope>NUCLEOTIDE SEQUENCE [LARGE SCALE GENOMIC DNA]</scope>
    <source>
        <strain evidence="2 3">AM401</strain>
    </source>
</reference>
<protein>
    <recommendedName>
        <fullName evidence="4">Conjugal transfer protein TrbJ</fullName>
    </recommendedName>
</protein>
<proteinExistence type="predicted"/>
<evidence type="ECO:0008006" key="4">
    <source>
        <dbReference type="Google" id="ProtNLM"/>
    </source>
</evidence>
<evidence type="ECO:0000256" key="1">
    <source>
        <dbReference type="SAM" id="MobiDB-lite"/>
    </source>
</evidence>
<dbReference type="OrthoDB" id="598312at2"/>
<evidence type="ECO:0000313" key="3">
    <source>
        <dbReference type="Proteomes" id="UP000315369"/>
    </source>
</evidence>
<evidence type="ECO:0000313" key="2">
    <source>
        <dbReference type="EMBL" id="TQF13431.1"/>
    </source>
</evidence>